<reference evidence="2" key="1">
    <citation type="submission" date="2023-04" db="EMBL/GenBank/DDBJ databases">
        <title>Phytophthora fragariaefolia NBRC 109709.</title>
        <authorList>
            <person name="Ichikawa N."/>
            <person name="Sato H."/>
            <person name="Tonouchi N."/>
        </authorList>
    </citation>
    <scope>NUCLEOTIDE SEQUENCE</scope>
    <source>
        <strain evidence="2">NBRC 109709</strain>
    </source>
</reference>
<evidence type="ECO:0000256" key="1">
    <source>
        <dbReference type="SAM" id="MobiDB-lite"/>
    </source>
</evidence>
<name>A0A9W6U5L1_9STRA</name>
<protein>
    <submittedName>
        <fullName evidence="2">Unnamed protein product</fullName>
    </submittedName>
</protein>
<proteinExistence type="predicted"/>
<feature type="region of interest" description="Disordered" evidence="1">
    <location>
        <begin position="1"/>
        <end position="33"/>
    </location>
</feature>
<dbReference type="OrthoDB" id="126630at2759"/>
<dbReference type="Proteomes" id="UP001165121">
    <property type="component" value="Unassembled WGS sequence"/>
</dbReference>
<dbReference type="EMBL" id="BSXT01000396">
    <property type="protein sequence ID" value="GMF26442.1"/>
    <property type="molecule type" value="Genomic_DNA"/>
</dbReference>
<evidence type="ECO:0000313" key="2">
    <source>
        <dbReference type="EMBL" id="GMF26442.1"/>
    </source>
</evidence>
<accession>A0A9W6U5L1</accession>
<gene>
    <name evidence="2" type="ORF">Pfra01_000499700</name>
</gene>
<evidence type="ECO:0000313" key="3">
    <source>
        <dbReference type="Proteomes" id="UP001165121"/>
    </source>
</evidence>
<dbReference type="AlphaFoldDB" id="A0A9W6U5L1"/>
<sequence>MVSSRVAAGEANEEGPQLENDIPGAVRGSESQPRLPWTKVWRSTDPNMLTVYRESLPSHSGNHVMDTNAAASPVQRKLTQGMKDFIWSILSGGEKTTATRLYTLVCTMVANNEIAGPAPKDSQVSDFVKNWRCTNPKDSMAALISMCEGRLYEQLDFATLGDRERIILCDSQPVL</sequence>
<comment type="caution">
    <text evidence="2">The sequence shown here is derived from an EMBL/GenBank/DDBJ whole genome shotgun (WGS) entry which is preliminary data.</text>
</comment>
<organism evidence="2 3">
    <name type="scientific">Phytophthora fragariaefolia</name>
    <dbReference type="NCBI Taxonomy" id="1490495"/>
    <lineage>
        <taxon>Eukaryota</taxon>
        <taxon>Sar</taxon>
        <taxon>Stramenopiles</taxon>
        <taxon>Oomycota</taxon>
        <taxon>Peronosporomycetes</taxon>
        <taxon>Peronosporales</taxon>
        <taxon>Peronosporaceae</taxon>
        <taxon>Phytophthora</taxon>
    </lineage>
</organism>
<keyword evidence="3" id="KW-1185">Reference proteome</keyword>